<evidence type="ECO:0000313" key="1">
    <source>
        <dbReference type="EMBL" id="KKK59112.1"/>
    </source>
</evidence>
<gene>
    <name evidence="1" type="ORF">LCGC14_3037660</name>
</gene>
<protein>
    <submittedName>
        <fullName evidence="1">Uncharacterized protein</fullName>
    </submittedName>
</protein>
<comment type="caution">
    <text evidence="1">The sequence shown here is derived from an EMBL/GenBank/DDBJ whole genome shotgun (WGS) entry which is preliminary data.</text>
</comment>
<reference evidence="1" key="1">
    <citation type="journal article" date="2015" name="Nature">
        <title>Complex archaea that bridge the gap between prokaryotes and eukaryotes.</title>
        <authorList>
            <person name="Spang A."/>
            <person name="Saw J.H."/>
            <person name="Jorgensen S.L."/>
            <person name="Zaremba-Niedzwiedzka K."/>
            <person name="Martijn J."/>
            <person name="Lind A.E."/>
            <person name="van Eijk R."/>
            <person name="Schleper C."/>
            <person name="Guy L."/>
            <person name="Ettema T.J."/>
        </authorList>
    </citation>
    <scope>NUCLEOTIDE SEQUENCE</scope>
</reference>
<name>A0A0F8WQA4_9ZZZZ</name>
<dbReference type="AlphaFoldDB" id="A0A0F8WQA4"/>
<sequence>MHNRIGHRFQRRLDVPVWLERGPQEAAPIPFSFSQQIAAGADDVFAKTDGFFSAVVQPTCCDDGGGILAEGGFRYDGVAIPVGATIFTARLHIIAKFNAAGGVAEAKFQCANEDDSAAFVSNADFYGRPLTAAQVNWSMPDMVTGIGYDTPDLTTIIQEVVDRVGWAQGNAMNFFWLDNGSGAGIKRFAEHFETNPLGTAELFVTGEA</sequence>
<accession>A0A0F8WQA4</accession>
<proteinExistence type="predicted"/>
<dbReference type="EMBL" id="LAZR01063639">
    <property type="protein sequence ID" value="KKK59112.1"/>
    <property type="molecule type" value="Genomic_DNA"/>
</dbReference>
<organism evidence="1">
    <name type="scientific">marine sediment metagenome</name>
    <dbReference type="NCBI Taxonomy" id="412755"/>
    <lineage>
        <taxon>unclassified sequences</taxon>
        <taxon>metagenomes</taxon>
        <taxon>ecological metagenomes</taxon>
    </lineage>
</organism>